<reference evidence="1 2" key="1">
    <citation type="submission" date="2019-11" db="EMBL/GenBank/DDBJ databases">
        <authorList>
            <person name="Dong K."/>
        </authorList>
    </citation>
    <scope>NUCLEOTIDE SEQUENCE [LARGE SCALE GENOMIC DNA]</scope>
    <source>
        <strain evidence="1 2">DK608</strain>
    </source>
</reference>
<dbReference type="Proteomes" id="UP000478740">
    <property type="component" value="Unassembled WGS sequence"/>
</dbReference>
<organism evidence="1 2">
    <name type="scientific">Paracoccus shanxieyensis</name>
    <dbReference type="NCBI Taxonomy" id="2675752"/>
    <lineage>
        <taxon>Bacteria</taxon>
        <taxon>Pseudomonadati</taxon>
        <taxon>Pseudomonadota</taxon>
        <taxon>Alphaproteobacteria</taxon>
        <taxon>Rhodobacterales</taxon>
        <taxon>Paracoccaceae</taxon>
        <taxon>Paracoccus</taxon>
    </lineage>
</organism>
<gene>
    <name evidence="1" type="ORF">GL284_06655</name>
</gene>
<dbReference type="EMBL" id="WMII01000005">
    <property type="protein sequence ID" value="MTH63942.1"/>
    <property type="molecule type" value="Genomic_DNA"/>
</dbReference>
<dbReference type="Pfam" id="PF08856">
    <property type="entry name" value="DUF1826"/>
    <property type="match status" value="1"/>
</dbReference>
<dbReference type="RefSeq" id="WP_155043819.1">
    <property type="nucleotide sequence ID" value="NZ_WMIH01000004.1"/>
</dbReference>
<dbReference type="AlphaFoldDB" id="A0A6L6IXD2"/>
<sequence length="208" mass="22609">MNVIAFPPRGDARAVLHSHDPEILRTIRSPGIAAAIWERKPLPGFLDWIGALPARNLPRLRTLVPVGAVEPCVQAACDLAGIADGAFRDLLASDLAALSLIMAEVMASPMLHLRLQVITTNSCRRFHIDNMTARMLCTYRGRGTQLAQVGHESRPQQISTGSVTLLRGARWPQESTRLLHRSPPIEGTGETRLLAVIDPASDYRGDGG</sequence>
<accession>A0A6L6IXD2</accession>
<dbReference type="InterPro" id="IPR014955">
    <property type="entry name" value="DUF1826"/>
</dbReference>
<evidence type="ECO:0000313" key="2">
    <source>
        <dbReference type="Proteomes" id="UP000478740"/>
    </source>
</evidence>
<proteinExistence type="predicted"/>
<name>A0A6L6IXD2_9RHOB</name>
<comment type="caution">
    <text evidence="1">The sequence shown here is derived from an EMBL/GenBank/DDBJ whole genome shotgun (WGS) entry which is preliminary data.</text>
</comment>
<protein>
    <submittedName>
        <fullName evidence="1">DUF1826 domain-containing protein</fullName>
    </submittedName>
</protein>
<keyword evidence="2" id="KW-1185">Reference proteome</keyword>
<evidence type="ECO:0000313" key="1">
    <source>
        <dbReference type="EMBL" id="MTH63942.1"/>
    </source>
</evidence>